<evidence type="ECO:0000256" key="1">
    <source>
        <dbReference type="SAM" id="MobiDB-lite"/>
    </source>
</evidence>
<feature type="region of interest" description="Disordered" evidence="1">
    <location>
        <begin position="80"/>
        <end position="128"/>
    </location>
</feature>
<feature type="region of interest" description="Disordered" evidence="1">
    <location>
        <begin position="363"/>
        <end position="436"/>
    </location>
</feature>
<dbReference type="PANTHER" id="PTHR47592">
    <property type="entry name" value="PBF68 PROTEIN"/>
    <property type="match status" value="1"/>
</dbReference>
<dbReference type="VEuPathDB" id="FungiDB:PC110_g20931"/>
<evidence type="ECO:0000313" key="6">
    <source>
        <dbReference type="EMBL" id="KAG2888515.1"/>
    </source>
</evidence>
<dbReference type="EMBL" id="RCMK01001777">
    <property type="protein sequence ID" value="KAG2888515.1"/>
    <property type="molecule type" value="Genomic_DNA"/>
</dbReference>
<dbReference type="EMBL" id="RCMG01001689">
    <property type="protein sequence ID" value="KAG2821886.1"/>
    <property type="molecule type" value="Genomic_DNA"/>
</dbReference>
<comment type="caution">
    <text evidence="6">The sequence shown here is derived from an EMBL/GenBank/DDBJ whole genome shotgun (WGS) entry which is preliminary data.</text>
</comment>
<dbReference type="Proteomes" id="UP000774804">
    <property type="component" value="Unassembled WGS sequence"/>
</dbReference>
<organism evidence="6 7">
    <name type="scientific">Phytophthora cactorum</name>
    <dbReference type="NCBI Taxonomy" id="29920"/>
    <lineage>
        <taxon>Eukaryota</taxon>
        <taxon>Sar</taxon>
        <taxon>Stramenopiles</taxon>
        <taxon>Oomycota</taxon>
        <taxon>Peronosporomycetes</taxon>
        <taxon>Peronosporales</taxon>
        <taxon>Peronosporaceae</taxon>
        <taxon>Phytophthora</taxon>
    </lineage>
</organism>
<dbReference type="Proteomes" id="UP000735874">
    <property type="component" value="Unassembled WGS sequence"/>
</dbReference>
<dbReference type="Proteomes" id="UP000736787">
    <property type="component" value="Unassembled WGS sequence"/>
</dbReference>
<evidence type="ECO:0008006" key="8">
    <source>
        <dbReference type="Google" id="ProtNLM"/>
    </source>
</evidence>
<feature type="domain" description="Retrovirus-related Pol polyprotein from transposon TNT 1-94-like beta-barrel" evidence="3">
    <location>
        <begin position="468"/>
        <end position="551"/>
    </location>
</feature>
<feature type="compositionally biased region" description="Low complexity" evidence="1">
    <location>
        <begin position="87"/>
        <end position="106"/>
    </location>
</feature>
<accession>A0A8T1AWD7</accession>
<dbReference type="VEuPathDB" id="FungiDB:PC110_g14478"/>
<feature type="domain" description="GAG-pre-integrase" evidence="2">
    <location>
        <begin position="582"/>
        <end position="631"/>
    </location>
</feature>
<dbReference type="PANTHER" id="PTHR47592:SF29">
    <property type="entry name" value="ZINC FINGER, CCHC-TYPE"/>
    <property type="match status" value="1"/>
</dbReference>
<dbReference type="VEuPathDB" id="FungiDB:PC110_g23337"/>
<feature type="compositionally biased region" description="Polar residues" evidence="1">
    <location>
        <begin position="425"/>
        <end position="435"/>
    </location>
</feature>
<dbReference type="Pfam" id="PF14223">
    <property type="entry name" value="Retrotran_gag_2"/>
    <property type="match status" value="1"/>
</dbReference>
<dbReference type="Pfam" id="PF13976">
    <property type="entry name" value="gag_pre-integrs"/>
    <property type="match status" value="1"/>
</dbReference>
<evidence type="ECO:0000313" key="5">
    <source>
        <dbReference type="EMBL" id="KAG2881152.1"/>
    </source>
</evidence>
<evidence type="ECO:0000259" key="3">
    <source>
        <dbReference type="Pfam" id="PF22936"/>
    </source>
</evidence>
<protein>
    <recommendedName>
        <fullName evidence="8">GAG-pre-integrase domain-containing protein</fullName>
    </recommendedName>
</protein>
<dbReference type="Pfam" id="PF22936">
    <property type="entry name" value="Pol_BBD"/>
    <property type="match status" value="1"/>
</dbReference>
<dbReference type="InterPro" id="IPR025724">
    <property type="entry name" value="GAG-pre-integrase_dom"/>
</dbReference>
<evidence type="ECO:0000313" key="7">
    <source>
        <dbReference type="Proteomes" id="UP000736787"/>
    </source>
</evidence>
<evidence type="ECO:0000313" key="4">
    <source>
        <dbReference type="EMBL" id="KAG2821886.1"/>
    </source>
</evidence>
<evidence type="ECO:0000259" key="2">
    <source>
        <dbReference type="Pfam" id="PF13976"/>
    </source>
</evidence>
<reference evidence="6" key="1">
    <citation type="submission" date="2018-10" db="EMBL/GenBank/DDBJ databases">
        <title>Effector identification in a new, highly contiguous assembly of the strawberry crown rot pathogen Phytophthora cactorum.</title>
        <authorList>
            <person name="Armitage A.D."/>
            <person name="Nellist C.F."/>
            <person name="Bates H."/>
            <person name="Vickerstaff R.J."/>
            <person name="Harrison R.J."/>
        </authorList>
    </citation>
    <scope>NUCLEOTIDE SEQUENCE</scope>
    <source>
        <strain evidence="4">15-7</strain>
        <strain evidence="5">4032</strain>
        <strain evidence="6">4040</strain>
    </source>
</reference>
<sequence length="636" mass="70746">MSPTQASAAADRDFPHFNDRNFVIWKTRVTTALEGKNVIGFVTQADYAGDEDFDFDSDEELNPELCDMRDLTAALDAAGAPKANDMGDSSSSESSSDSSSEAATAGDDSDVDMGQVKPPPISSFTAKKRDDLKRAEKLKAKSQKLSSKKLRLEEAQAKAFLIKTIDDQHVLMIKNKTTAYEIFQTLCSKYEGAAIHGDPCYIQSYLMALKYEEGADLMSFIIDLEESMKAASEATNSVLSDEWKPELAVWKGSRKFIPYEDLKRHIETKVQNEQARNRYVLRQGTPESKEIRPEKALRALAPIPMPAGLQASAKTEIAAVSTLKCTYCHRSNHDTVDCYILQRHLRDGQVKADTVLPANFKLEKPQSSQCQHPYKGGYKNNRGNNSKPNYNGRGNNNRSQNGKRQDRNGNNSRNDRRKGNKFQGPRNQEGNTSDNSEYDIIAITTLDLSPDSDIVGLSAEESKLDPVWTVDSGCTRHVTSNSQWFEKLTPTGGRSITVGGNHQIPIKGSGDVKLKVKDNKGKEQVIALSNVLYAPELKYNLLSVRQAIENDFKITFPNAKKCVLFFAHRTKIEANTGDGSHLYQFRASPTDTNQEAHVATSGTPYNILLWHKRMGHPNFKIMQDLAKDNAVMDMGL</sequence>
<name>A0A8T1AWD7_9STRA</name>
<proteinExistence type="predicted"/>
<dbReference type="InterPro" id="IPR054722">
    <property type="entry name" value="PolX-like_BBD"/>
</dbReference>
<dbReference type="AlphaFoldDB" id="A0A8T1AWD7"/>
<dbReference type="EMBL" id="RCMI01001790">
    <property type="protein sequence ID" value="KAG2881152.1"/>
    <property type="molecule type" value="Genomic_DNA"/>
</dbReference>
<feature type="compositionally biased region" description="Low complexity" evidence="1">
    <location>
        <begin position="374"/>
        <end position="412"/>
    </location>
</feature>
<gene>
    <name evidence="4" type="ORF">PC113_g22410</name>
    <name evidence="5" type="ORF">PC115_g22302</name>
    <name evidence="6" type="ORF">PC117_g24881</name>
</gene>